<organism evidence="1 2">
    <name type="scientific">Pseudomonas savastanoi</name>
    <name type="common">Pseudomonas syringae pv. savastanoi</name>
    <dbReference type="NCBI Taxonomy" id="29438"/>
    <lineage>
        <taxon>Bacteria</taxon>
        <taxon>Pseudomonadati</taxon>
        <taxon>Pseudomonadota</taxon>
        <taxon>Gammaproteobacteria</taxon>
        <taxon>Pseudomonadales</taxon>
        <taxon>Pseudomonadaceae</taxon>
        <taxon>Pseudomonas</taxon>
    </lineage>
</organism>
<protein>
    <submittedName>
        <fullName evidence="1">Uncharacterized protein</fullName>
    </submittedName>
</protein>
<evidence type="ECO:0000313" key="2">
    <source>
        <dbReference type="Proteomes" id="UP000269801"/>
    </source>
</evidence>
<accession>A0A3M5C1J8</accession>
<dbReference type="Proteomes" id="UP000269801">
    <property type="component" value="Unassembled WGS sequence"/>
</dbReference>
<evidence type="ECO:0000313" key="1">
    <source>
        <dbReference type="EMBL" id="RMS31645.1"/>
    </source>
</evidence>
<dbReference type="EMBL" id="RBSL01000005">
    <property type="protein sequence ID" value="RMS31645.1"/>
    <property type="molecule type" value="Genomic_DNA"/>
</dbReference>
<reference evidence="1 2" key="1">
    <citation type="submission" date="2018-08" db="EMBL/GenBank/DDBJ databases">
        <title>Recombination of ecologically and evolutionarily significant loci maintains genetic cohesion in the Pseudomonas syringae species complex.</title>
        <authorList>
            <person name="Dillon M."/>
            <person name="Thakur S."/>
            <person name="Almeida R.N.D."/>
            <person name="Weir B.S."/>
            <person name="Guttman D.S."/>
        </authorList>
    </citation>
    <scope>NUCLEOTIDE SEQUENCE [LARGE SCALE GENOMIC DNA]</scope>
    <source>
        <strain evidence="1 2">ICMP 13685</strain>
    </source>
</reference>
<comment type="caution">
    <text evidence="1">The sequence shown here is derived from an EMBL/GenBank/DDBJ whole genome shotgun (WGS) entry which is preliminary data.</text>
</comment>
<dbReference type="AlphaFoldDB" id="A0A3M5C1J8"/>
<name>A0A3M5C1J8_PSESS</name>
<gene>
    <name evidence="1" type="ORF">ALP70_03236</name>
</gene>
<sequence>MAKCQGVIPPQMNPETDLGLFVVINSSGQPLIVLGRGSWIDVEVVNGGRAIVTSFVVDFRSGRREKVETLVDLESNPRLLETLARWRTLDKDLGSR</sequence>
<proteinExistence type="predicted"/>